<gene>
    <name evidence="2" type="primary">LOC106126642</name>
</gene>
<dbReference type="KEGG" id="pxu:106126642"/>
<dbReference type="Proteomes" id="UP000694872">
    <property type="component" value="Unplaced"/>
</dbReference>
<dbReference type="RefSeq" id="XP_013179843.1">
    <property type="nucleotide sequence ID" value="XM_013324389.1"/>
</dbReference>
<keyword evidence="1" id="KW-0732">Signal</keyword>
<organism evidence="2">
    <name type="scientific">Papilio xuthus</name>
    <name type="common">Asian swallowtail butterfly</name>
    <dbReference type="NCBI Taxonomy" id="66420"/>
    <lineage>
        <taxon>Eukaryota</taxon>
        <taxon>Metazoa</taxon>
        <taxon>Ecdysozoa</taxon>
        <taxon>Arthropoda</taxon>
        <taxon>Hexapoda</taxon>
        <taxon>Insecta</taxon>
        <taxon>Pterygota</taxon>
        <taxon>Neoptera</taxon>
        <taxon>Endopterygota</taxon>
        <taxon>Lepidoptera</taxon>
        <taxon>Glossata</taxon>
        <taxon>Ditrysia</taxon>
        <taxon>Papilionoidea</taxon>
        <taxon>Papilionidae</taxon>
        <taxon>Papilioninae</taxon>
        <taxon>Papilio</taxon>
    </lineage>
</organism>
<sequence length="103" mass="11161">MILSNKYILLLVGLFAAHLIFAESEPPNNQNESSNNSSQRFFFFKRFVNCNYTTQAGSSCLGCRTTLFCAQSNVGVARLCKGFLRPYCNQGACSSVPGAACSG</sequence>
<proteinExistence type="predicted"/>
<feature type="signal peptide" evidence="1">
    <location>
        <begin position="1"/>
        <end position="24"/>
    </location>
</feature>
<accession>A0AAJ6ZV80</accession>
<dbReference type="GeneID" id="106126642"/>
<reference evidence="2" key="1">
    <citation type="submission" date="2025-08" db="UniProtKB">
        <authorList>
            <consortium name="RefSeq"/>
        </authorList>
    </citation>
    <scope>IDENTIFICATION</scope>
</reference>
<evidence type="ECO:0000313" key="2">
    <source>
        <dbReference type="RefSeq" id="XP_013179843.1"/>
    </source>
</evidence>
<name>A0AAJ6ZV80_PAPXU</name>
<protein>
    <submittedName>
        <fullName evidence="2">Uncharacterized protein LOC106126642</fullName>
    </submittedName>
</protein>
<dbReference type="AlphaFoldDB" id="A0AAJ6ZV80"/>
<evidence type="ECO:0000256" key="1">
    <source>
        <dbReference type="SAM" id="SignalP"/>
    </source>
</evidence>
<feature type="chain" id="PRO_5042566160" evidence="1">
    <location>
        <begin position="25"/>
        <end position="103"/>
    </location>
</feature>